<comment type="caution">
    <text evidence="2">The sequence shown here is derived from an EMBL/GenBank/DDBJ whole genome shotgun (WGS) entry which is preliminary data.</text>
</comment>
<dbReference type="EMBL" id="BGPR01052831">
    <property type="protein sequence ID" value="GBO29666.1"/>
    <property type="molecule type" value="Genomic_DNA"/>
</dbReference>
<evidence type="ECO:0000313" key="2">
    <source>
        <dbReference type="EMBL" id="GBO29666.1"/>
    </source>
</evidence>
<protein>
    <submittedName>
        <fullName evidence="2">Uncharacterized protein</fullName>
    </submittedName>
</protein>
<proteinExistence type="predicted"/>
<organism evidence="2 3">
    <name type="scientific">Araneus ventricosus</name>
    <name type="common">Orbweaver spider</name>
    <name type="synonym">Epeira ventricosa</name>
    <dbReference type="NCBI Taxonomy" id="182803"/>
    <lineage>
        <taxon>Eukaryota</taxon>
        <taxon>Metazoa</taxon>
        <taxon>Ecdysozoa</taxon>
        <taxon>Arthropoda</taxon>
        <taxon>Chelicerata</taxon>
        <taxon>Arachnida</taxon>
        <taxon>Araneae</taxon>
        <taxon>Araneomorphae</taxon>
        <taxon>Entelegynae</taxon>
        <taxon>Araneoidea</taxon>
        <taxon>Araneidae</taxon>
        <taxon>Araneus</taxon>
    </lineage>
</organism>
<gene>
    <name evidence="2" type="ORF">AVEN_160894_1</name>
</gene>
<keyword evidence="3" id="KW-1185">Reference proteome</keyword>
<sequence length="102" mass="11692">MVLESRVKSFRQVQERKRKKEGTLHQRETPGPKTNPENKIKREILKGEKKSTRKVVGGEKGWKWHRFFSLPLFSGGVSKQTWQDFPLTLRGRKTGSGVSGGK</sequence>
<name>A0A4Y2VZE5_ARAVE</name>
<dbReference type="AlphaFoldDB" id="A0A4Y2VZE5"/>
<evidence type="ECO:0000313" key="3">
    <source>
        <dbReference type="Proteomes" id="UP000499080"/>
    </source>
</evidence>
<accession>A0A4Y2VZE5</accession>
<evidence type="ECO:0000256" key="1">
    <source>
        <dbReference type="SAM" id="MobiDB-lite"/>
    </source>
</evidence>
<reference evidence="2 3" key="1">
    <citation type="journal article" date="2019" name="Sci. Rep.">
        <title>Orb-weaving spider Araneus ventricosus genome elucidates the spidroin gene catalogue.</title>
        <authorList>
            <person name="Kono N."/>
            <person name="Nakamura H."/>
            <person name="Ohtoshi R."/>
            <person name="Moran D.A.P."/>
            <person name="Shinohara A."/>
            <person name="Yoshida Y."/>
            <person name="Fujiwara M."/>
            <person name="Mori M."/>
            <person name="Tomita M."/>
            <person name="Arakawa K."/>
        </authorList>
    </citation>
    <scope>NUCLEOTIDE SEQUENCE [LARGE SCALE GENOMIC DNA]</scope>
</reference>
<dbReference type="Proteomes" id="UP000499080">
    <property type="component" value="Unassembled WGS sequence"/>
</dbReference>
<feature type="region of interest" description="Disordered" evidence="1">
    <location>
        <begin position="1"/>
        <end position="38"/>
    </location>
</feature>
<feature type="compositionally biased region" description="Basic and acidic residues" evidence="1">
    <location>
        <begin position="21"/>
        <end position="38"/>
    </location>
</feature>